<evidence type="ECO:0000313" key="3">
    <source>
        <dbReference type="EMBL" id="CAL4091344.1"/>
    </source>
</evidence>
<dbReference type="PANTHER" id="PTHR21261:SF15">
    <property type="entry name" value="BEATEN PATH IIIA, ISOFORM D-RELATED"/>
    <property type="match status" value="1"/>
</dbReference>
<dbReference type="InterPro" id="IPR007110">
    <property type="entry name" value="Ig-like_dom"/>
</dbReference>
<dbReference type="InterPro" id="IPR036179">
    <property type="entry name" value="Ig-like_dom_sf"/>
</dbReference>
<protein>
    <recommendedName>
        <fullName evidence="2">Ig-like domain-containing protein</fullName>
    </recommendedName>
</protein>
<proteinExistence type="predicted"/>
<dbReference type="SMART" id="SM00409">
    <property type="entry name" value="IG"/>
    <property type="match status" value="1"/>
</dbReference>
<dbReference type="InterPro" id="IPR013106">
    <property type="entry name" value="Ig_V-set"/>
</dbReference>
<evidence type="ECO:0000259" key="2">
    <source>
        <dbReference type="PROSITE" id="PS50835"/>
    </source>
</evidence>
<dbReference type="SUPFAM" id="SSF48726">
    <property type="entry name" value="Immunoglobulin"/>
    <property type="match status" value="2"/>
</dbReference>
<accession>A0AAV2QL25</accession>
<evidence type="ECO:0000256" key="1">
    <source>
        <dbReference type="SAM" id="MobiDB-lite"/>
    </source>
</evidence>
<dbReference type="AlphaFoldDB" id="A0AAV2QL25"/>
<dbReference type="Gene3D" id="2.60.40.10">
    <property type="entry name" value="Immunoglobulins"/>
    <property type="match status" value="2"/>
</dbReference>
<dbReference type="Proteomes" id="UP001497623">
    <property type="component" value="Unassembled WGS sequence"/>
</dbReference>
<dbReference type="PROSITE" id="PS50835">
    <property type="entry name" value="IG_LIKE"/>
    <property type="match status" value="1"/>
</dbReference>
<dbReference type="InterPro" id="IPR013783">
    <property type="entry name" value="Ig-like_fold"/>
</dbReference>
<organism evidence="3 4">
    <name type="scientific">Meganyctiphanes norvegica</name>
    <name type="common">Northern krill</name>
    <name type="synonym">Thysanopoda norvegica</name>
    <dbReference type="NCBI Taxonomy" id="48144"/>
    <lineage>
        <taxon>Eukaryota</taxon>
        <taxon>Metazoa</taxon>
        <taxon>Ecdysozoa</taxon>
        <taxon>Arthropoda</taxon>
        <taxon>Crustacea</taxon>
        <taxon>Multicrustacea</taxon>
        <taxon>Malacostraca</taxon>
        <taxon>Eumalacostraca</taxon>
        <taxon>Eucarida</taxon>
        <taxon>Euphausiacea</taxon>
        <taxon>Euphausiidae</taxon>
        <taxon>Meganyctiphanes</taxon>
    </lineage>
</organism>
<reference evidence="3 4" key="1">
    <citation type="submission" date="2024-05" db="EMBL/GenBank/DDBJ databases">
        <authorList>
            <person name="Wallberg A."/>
        </authorList>
    </citation>
    <scope>NUCLEOTIDE SEQUENCE [LARGE SCALE GENOMIC DNA]</scope>
</reference>
<dbReference type="PANTHER" id="PTHR21261">
    <property type="entry name" value="BEAT PROTEIN"/>
    <property type="match status" value="1"/>
</dbReference>
<name>A0AAV2QL25_MEGNR</name>
<comment type="caution">
    <text evidence="3">The sequence shown here is derived from an EMBL/GenBank/DDBJ whole genome shotgun (WGS) entry which is preliminary data.</text>
</comment>
<feature type="region of interest" description="Disordered" evidence="1">
    <location>
        <begin position="220"/>
        <end position="247"/>
    </location>
</feature>
<keyword evidence="4" id="KW-1185">Reference proteome</keyword>
<feature type="domain" description="Ig-like" evidence="2">
    <location>
        <begin position="20"/>
        <end position="120"/>
    </location>
</feature>
<dbReference type="Pfam" id="PF07686">
    <property type="entry name" value="V-set"/>
    <property type="match status" value="1"/>
</dbReference>
<feature type="non-terminal residue" evidence="3">
    <location>
        <position position="1"/>
    </location>
</feature>
<evidence type="ECO:0000313" key="4">
    <source>
        <dbReference type="Proteomes" id="UP001497623"/>
    </source>
</evidence>
<dbReference type="EMBL" id="CAXKWB010008521">
    <property type="protein sequence ID" value="CAL4091344.1"/>
    <property type="molecule type" value="Genomic_DNA"/>
</dbReference>
<gene>
    <name evidence="3" type="ORF">MNOR_LOCUS14315</name>
</gene>
<dbReference type="InterPro" id="IPR003599">
    <property type="entry name" value="Ig_sub"/>
</dbReference>
<sequence length="272" mass="30100">GSWCLKVTQLEVVPHARRHDDVKLTCHFTSPNKDISSIKWFHNDEQFFRYMPSEDPPTELYSVEAENGEPMITIDRSRSNGTDIYLTDVNLSASGTYRCQVTGDAPIFPDDSKDANLTVTVIPDEQPNIEGEVHRSYHPGDTVTLNCTSAPSVPPAKLVWNVNDKPASPDIVELYNSEPQDDGLVVSKLGLNLKLTQQDFIKGELKIKCSATIASLYHKSDEHSQQKPAAPLEEPKDLPAQEASTKTATGSSDVVLISRVSTYLLPLLLLLR</sequence>